<dbReference type="Proteomes" id="UP001189303">
    <property type="component" value="Unassembled WGS sequence"/>
</dbReference>
<evidence type="ECO:0000313" key="2">
    <source>
        <dbReference type="EMBL" id="CAJ0729128.1"/>
    </source>
</evidence>
<name>A0ABM9ISA6_RALPI</name>
<organism evidence="2 3">
    <name type="scientific">Ralstonia pickettii</name>
    <name type="common">Burkholderia pickettii</name>
    <dbReference type="NCBI Taxonomy" id="329"/>
    <lineage>
        <taxon>Bacteria</taxon>
        <taxon>Pseudomonadati</taxon>
        <taxon>Pseudomonadota</taxon>
        <taxon>Betaproteobacteria</taxon>
        <taxon>Burkholderiales</taxon>
        <taxon>Burkholderiaceae</taxon>
        <taxon>Ralstonia</taxon>
    </lineage>
</organism>
<accession>A0ABM9ISA6</accession>
<dbReference type="InterPro" id="IPR056906">
    <property type="entry name" value="ORF2/G2P_dom"/>
</dbReference>
<evidence type="ECO:0000259" key="1">
    <source>
        <dbReference type="Pfam" id="PF23343"/>
    </source>
</evidence>
<proteinExistence type="predicted"/>
<reference evidence="2 3" key="1">
    <citation type="submission" date="2023-07" db="EMBL/GenBank/DDBJ databases">
        <authorList>
            <person name="Peeters C."/>
        </authorList>
    </citation>
    <scope>NUCLEOTIDE SEQUENCE [LARGE SCALE GENOMIC DNA]</scope>
    <source>
        <strain evidence="2 3">R-38712</strain>
    </source>
</reference>
<gene>
    <name evidence="2" type="ORF">R38712_03940</name>
</gene>
<keyword evidence="3" id="KW-1185">Reference proteome</keyword>
<protein>
    <recommendedName>
        <fullName evidence="1">Replication-associated protein ORF2/G2P domain-containing protein</fullName>
    </recommendedName>
</protein>
<dbReference type="Pfam" id="PF23343">
    <property type="entry name" value="REP_ORF2-G2P"/>
    <property type="match status" value="1"/>
</dbReference>
<comment type="caution">
    <text evidence="2">The sequence shown here is derived from an EMBL/GenBank/DDBJ whole genome shotgun (WGS) entry which is preliminary data.</text>
</comment>
<feature type="domain" description="Replication-associated protein ORF2/G2P" evidence="1">
    <location>
        <begin position="90"/>
        <end position="198"/>
    </location>
</feature>
<evidence type="ECO:0000313" key="3">
    <source>
        <dbReference type="Proteomes" id="UP001189303"/>
    </source>
</evidence>
<dbReference type="EMBL" id="CATWFT010000014">
    <property type="protein sequence ID" value="CAJ0729128.1"/>
    <property type="molecule type" value="Genomic_DNA"/>
</dbReference>
<sequence length="293" mass="33400">MRHDIVGERATFEKGYCYQEGIAVRQRIFPDGQVEVSAFPTTDWTRCKQILALPRAKRGESEKREQNNASAAQRARQAIRLRCKSIGASVMLTLTTRECITDRDEFMKLFDRFRRIMGKARQFHYVAVPEPQVRGGWHVHCAVAGRVARFFAIKAWLRVVGGKGKGYCHIRNPDGGKHGKPWELHKLAGYISKYIGKDVDGHELNRKRYWTSRGIVVPQRTTYGVWMGYPSMYEALKPILIDLHEQFGIHDLVAKVSAMNGSFFLATGPRPGHFYGPPSPFVTEHERVVASLR</sequence>